<dbReference type="EMBL" id="BAABLN010000009">
    <property type="protein sequence ID" value="GAA4694169.1"/>
    <property type="molecule type" value="Genomic_DNA"/>
</dbReference>
<protein>
    <recommendedName>
        <fullName evidence="4">Septum formation-related domain-containing protein</fullName>
    </recommendedName>
</protein>
<organism evidence="2 3">
    <name type="scientific">Kocuria gwangalliensis</name>
    <dbReference type="NCBI Taxonomy" id="501592"/>
    <lineage>
        <taxon>Bacteria</taxon>
        <taxon>Bacillati</taxon>
        <taxon>Actinomycetota</taxon>
        <taxon>Actinomycetes</taxon>
        <taxon>Micrococcales</taxon>
        <taxon>Micrococcaceae</taxon>
        <taxon>Kocuria</taxon>
    </lineage>
</organism>
<evidence type="ECO:0008006" key="4">
    <source>
        <dbReference type="Google" id="ProtNLM"/>
    </source>
</evidence>
<keyword evidence="3" id="KW-1185">Reference proteome</keyword>
<proteinExistence type="predicted"/>
<gene>
    <name evidence="2" type="ORF">GCM10025781_09630</name>
</gene>
<feature type="compositionally biased region" description="Low complexity" evidence="1">
    <location>
        <begin position="17"/>
        <end position="30"/>
    </location>
</feature>
<dbReference type="Proteomes" id="UP001501446">
    <property type="component" value="Unassembled WGS sequence"/>
</dbReference>
<reference evidence="3" key="1">
    <citation type="journal article" date="2019" name="Int. J. Syst. Evol. Microbiol.">
        <title>The Global Catalogue of Microorganisms (GCM) 10K type strain sequencing project: providing services to taxonomists for standard genome sequencing and annotation.</title>
        <authorList>
            <consortium name="The Broad Institute Genomics Platform"/>
            <consortium name="The Broad Institute Genome Sequencing Center for Infectious Disease"/>
            <person name="Wu L."/>
            <person name="Ma J."/>
        </authorList>
    </citation>
    <scope>NUCLEOTIDE SEQUENCE [LARGE SCALE GENOMIC DNA]</scope>
    <source>
        <strain evidence="3">JCM 18958</strain>
    </source>
</reference>
<evidence type="ECO:0000256" key="1">
    <source>
        <dbReference type="SAM" id="MobiDB-lite"/>
    </source>
</evidence>
<evidence type="ECO:0000313" key="2">
    <source>
        <dbReference type="EMBL" id="GAA4694169.1"/>
    </source>
</evidence>
<comment type="caution">
    <text evidence="2">The sequence shown here is derived from an EMBL/GenBank/DDBJ whole genome shotgun (WGS) entry which is preliminary data.</text>
</comment>
<feature type="region of interest" description="Disordered" evidence="1">
    <location>
        <begin position="12"/>
        <end position="57"/>
    </location>
</feature>
<accession>A0ABP8WTC4</accession>
<evidence type="ECO:0000313" key="3">
    <source>
        <dbReference type="Proteomes" id="UP001501446"/>
    </source>
</evidence>
<sequence>MAIIFGVLNLPPGGGDTQTSLSPTATTSPAGGSPETTETIQEEDTPTPAPVAGPKPGTCGRIEDETFVSVPCDVPHSAEIIPASVACSIEDFVRYAGGNSDLDVLHEDIQTGEVEGVCSARLAGTDLQQSFKDILRQDNGQRFRECVDGLAGEIVPCSEEHTGEVVFREDPANPADLQCDERAAEYMGTSVQGHYLELNIVSTEESPRRCVVEARGANSLTGSLRDLGSKAVPIGPSY</sequence>
<name>A0ABP8WTC4_9MICC</name>